<dbReference type="PANTHER" id="PTHR10344:SF4">
    <property type="entry name" value="UMP-CMP KINASE 2, MITOCHONDRIAL"/>
    <property type="match status" value="1"/>
</dbReference>
<evidence type="ECO:0000256" key="1">
    <source>
        <dbReference type="ARBA" id="ARBA00009776"/>
    </source>
</evidence>
<evidence type="ECO:0000313" key="15">
    <source>
        <dbReference type="Proteomes" id="UP000464954"/>
    </source>
</evidence>
<feature type="domain" description="Thymidylate kinase-like" evidence="13">
    <location>
        <begin position="8"/>
        <end position="203"/>
    </location>
</feature>
<evidence type="ECO:0000256" key="8">
    <source>
        <dbReference type="ARBA" id="ARBA00022840"/>
    </source>
</evidence>
<dbReference type="GO" id="GO:0006235">
    <property type="term" value="P:dTTP biosynthetic process"/>
    <property type="evidence" value="ECO:0007669"/>
    <property type="project" value="UniProtKB-UniRule"/>
</dbReference>
<dbReference type="PROSITE" id="PS01331">
    <property type="entry name" value="THYMIDYLATE_KINASE"/>
    <property type="match status" value="1"/>
</dbReference>
<reference evidence="14 15" key="1">
    <citation type="submission" date="2020-01" db="EMBL/GenBank/DDBJ databases">
        <title>Ponticoccus aerotolerans gen. nov., sp. nov., an anaerobic bacterium and proposal of Ponticoccusceae fam. nov., Ponticoccusles ord. nov. and Ponticoccuse classis nov. in the phylum Kiritimatiellaeota.</title>
        <authorList>
            <person name="Zhou L.Y."/>
            <person name="Du Z.J."/>
        </authorList>
    </citation>
    <scope>NUCLEOTIDE SEQUENCE [LARGE SCALE GENOMIC DNA]</scope>
    <source>
        <strain evidence="14 15">S-5007</strain>
    </source>
</reference>
<evidence type="ECO:0000313" key="14">
    <source>
        <dbReference type="EMBL" id="QHI67941.1"/>
    </source>
</evidence>
<evidence type="ECO:0000259" key="13">
    <source>
        <dbReference type="Pfam" id="PF02223"/>
    </source>
</evidence>
<evidence type="ECO:0000256" key="5">
    <source>
        <dbReference type="ARBA" id="ARBA00022727"/>
    </source>
</evidence>
<dbReference type="GO" id="GO:0006227">
    <property type="term" value="P:dUDP biosynthetic process"/>
    <property type="evidence" value="ECO:0007669"/>
    <property type="project" value="TreeGrafter"/>
</dbReference>
<evidence type="ECO:0000256" key="3">
    <source>
        <dbReference type="ARBA" id="ARBA00017144"/>
    </source>
</evidence>
<dbReference type="InterPro" id="IPR027417">
    <property type="entry name" value="P-loop_NTPase"/>
</dbReference>
<evidence type="ECO:0000256" key="10">
    <source>
        <dbReference type="ARBA" id="ARBA00048743"/>
    </source>
</evidence>
<dbReference type="EMBL" id="CP047593">
    <property type="protein sequence ID" value="QHI67941.1"/>
    <property type="molecule type" value="Genomic_DNA"/>
</dbReference>
<keyword evidence="8 12" id="KW-0067">ATP-binding</keyword>
<dbReference type="GO" id="GO:0005829">
    <property type="term" value="C:cytosol"/>
    <property type="evidence" value="ECO:0007669"/>
    <property type="project" value="TreeGrafter"/>
</dbReference>
<keyword evidence="7 12" id="KW-0418">Kinase</keyword>
<dbReference type="NCBIfam" id="TIGR00041">
    <property type="entry name" value="DTMP_kinase"/>
    <property type="match status" value="1"/>
</dbReference>
<evidence type="ECO:0000256" key="9">
    <source>
        <dbReference type="ARBA" id="ARBA00029962"/>
    </source>
</evidence>
<dbReference type="PANTHER" id="PTHR10344">
    <property type="entry name" value="THYMIDYLATE KINASE"/>
    <property type="match status" value="1"/>
</dbReference>
<dbReference type="GO" id="GO:0006233">
    <property type="term" value="P:dTDP biosynthetic process"/>
    <property type="evidence" value="ECO:0007669"/>
    <property type="project" value="InterPro"/>
</dbReference>
<dbReference type="KEGG" id="taer:GT409_00255"/>
<dbReference type="EC" id="2.7.4.9" evidence="2 12"/>
<proteinExistence type="inferred from homology"/>
<gene>
    <name evidence="12" type="primary">tmk</name>
    <name evidence="14" type="ORF">GT409_00255</name>
</gene>
<dbReference type="SUPFAM" id="SSF52540">
    <property type="entry name" value="P-loop containing nucleoside triphosphate hydrolases"/>
    <property type="match status" value="1"/>
</dbReference>
<evidence type="ECO:0000256" key="4">
    <source>
        <dbReference type="ARBA" id="ARBA00022679"/>
    </source>
</evidence>
<evidence type="ECO:0000256" key="11">
    <source>
        <dbReference type="ARBA" id="ARBA00057735"/>
    </source>
</evidence>
<accession>A0A6P1M266</accession>
<evidence type="ECO:0000256" key="6">
    <source>
        <dbReference type="ARBA" id="ARBA00022741"/>
    </source>
</evidence>
<dbReference type="AlphaFoldDB" id="A0A6P1M266"/>
<name>A0A6P1M266_9BACT</name>
<comment type="similarity">
    <text evidence="1 12">Belongs to the thymidylate kinase family.</text>
</comment>
<comment type="function">
    <text evidence="11 12">Phosphorylation of dTMP to form dTDP in both de novo and salvage pathways of dTTP synthesis.</text>
</comment>
<keyword evidence="6 12" id="KW-0547">Nucleotide-binding</keyword>
<sequence length="211" mass="23739">MHGKFITLEGPEGSGKSTQAQMIIRRLGEMGIEAMYTREPGGTALGEAIRNILQHNAAGEAPCERAELLLFEASRNQLVEKVIRPALEKGTWVICDRFIDSTTAYQGYGRGLPVDEVQAINSFAIHWIAPDLTLLLDLDVNTGFDRIAQRYLELGESADRFEQEERSFHERVRQGYLTQADTEPERFRTVDASQDPETVSTAIWDIIQELL</sequence>
<dbReference type="Gene3D" id="3.40.50.300">
    <property type="entry name" value="P-loop containing nucleotide triphosphate hydrolases"/>
    <property type="match status" value="1"/>
</dbReference>
<evidence type="ECO:0000256" key="2">
    <source>
        <dbReference type="ARBA" id="ARBA00012980"/>
    </source>
</evidence>
<dbReference type="GO" id="GO:0005524">
    <property type="term" value="F:ATP binding"/>
    <property type="evidence" value="ECO:0007669"/>
    <property type="project" value="UniProtKB-UniRule"/>
</dbReference>
<evidence type="ECO:0000256" key="7">
    <source>
        <dbReference type="ARBA" id="ARBA00022777"/>
    </source>
</evidence>
<comment type="catalytic activity">
    <reaction evidence="10 12">
        <text>dTMP + ATP = dTDP + ADP</text>
        <dbReference type="Rhea" id="RHEA:13517"/>
        <dbReference type="ChEBI" id="CHEBI:30616"/>
        <dbReference type="ChEBI" id="CHEBI:58369"/>
        <dbReference type="ChEBI" id="CHEBI:63528"/>
        <dbReference type="ChEBI" id="CHEBI:456216"/>
        <dbReference type="EC" id="2.7.4.9"/>
    </reaction>
</comment>
<organism evidence="14 15">
    <name type="scientific">Tichowtungia aerotolerans</name>
    <dbReference type="NCBI Taxonomy" id="2697043"/>
    <lineage>
        <taxon>Bacteria</taxon>
        <taxon>Pseudomonadati</taxon>
        <taxon>Kiritimatiellota</taxon>
        <taxon>Tichowtungiia</taxon>
        <taxon>Tichowtungiales</taxon>
        <taxon>Tichowtungiaceae</taxon>
        <taxon>Tichowtungia</taxon>
    </lineage>
</organism>
<dbReference type="InterPro" id="IPR039430">
    <property type="entry name" value="Thymidylate_kin-like_dom"/>
</dbReference>
<evidence type="ECO:0000256" key="12">
    <source>
        <dbReference type="HAMAP-Rule" id="MF_00165"/>
    </source>
</evidence>
<keyword evidence="5 12" id="KW-0545">Nucleotide biosynthesis</keyword>
<dbReference type="InterPro" id="IPR018095">
    <property type="entry name" value="Thymidylate_kin_CS"/>
</dbReference>
<dbReference type="Proteomes" id="UP000464954">
    <property type="component" value="Chromosome"/>
</dbReference>
<keyword evidence="4 12" id="KW-0808">Transferase</keyword>
<keyword evidence="15" id="KW-1185">Reference proteome</keyword>
<dbReference type="CDD" id="cd01672">
    <property type="entry name" value="TMPK"/>
    <property type="match status" value="1"/>
</dbReference>
<dbReference type="HAMAP" id="MF_00165">
    <property type="entry name" value="Thymidylate_kinase"/>
    <property type="match status" value="1"/>
</dbReference>
<feature type="binding site" evidence="12">
    <location>
        <begin position="10"/>
        <end position="17"/>
    </location>
    <ligand>
        <name>ATP</name>
        <dbReference type="ChEBI" id="CHEBI:30616"/>
    </ligand>
</feature>
<protein>
    <recommendedName>
        <fullName evidence="3 12">Thymidylate kinase</fullName>
        <ecNumber evidence="2 12">2.7.4.9</ecNumber>
    </recommendedName>
    <alternativeName>
        <fullName evidence="9 12">dTMP kinase</fullName>
    </alternativeName>
</protein>
<dbReference type="Pfam" id="PF02223">
    <property type="entry name" value="Thymidylate_kin"/>
    <property type="match status" value="1"/>
</dbReference>
<dbReference type="GO" id="GO:0004798">
    <property type="term" value="F:dTMP kinase activity"/>
    <property type="evidence" value="ECO:0007669"/>
    <property type="project" value="UniProtKB-UniRule"/>
</dbReference>
<dbReference type="RefSeq" id="WP_160625975.1">
    <property type="nucleotide sequence ID" value="NZ_CP047593.1"/>
</dbReference>
<dbReference type="InterPro" id="IPR018094">
    <property type="entry name" value="Thymidylate_kinase"/>
</dbReference>
<dbReference type="FunFam" id="3.40.50.300:FF:000225">
    <property type="entry name" value="Thymidylate kinase"/>
    <property type="match status" value="1"/>
</dbReference>